<dbReference type="GO" id="GO:0015087">
    <property type="term" value="F:cobalt ion transmembrane transporter activity"/>
    <property type="evidence" value="ECO:0007669"/>
    <property type="project" value="UniProtKB-ARBA"/>
</dbReference>
<keyword evidence="8" id="KW-0472">Membrane</keyword>
<comment type="subcellular location">
    <subcellularLocation>
        <location evidence="1">Cell membrane</location>
        <topology evidence="1">Peripheral membrane protein</topology>
    </subcellularLocation>
</comment>
<keyword evidence="7" id="KW-1278">Translocase</keyword>
<dbReference type="InterPro" id="IPR003593">
    <property type="entry name" value="AAA+_ATPase"/>
</dbReference>
<dbReference type="NCBIfam" id="TIGR04520">
    <property type="entry name" value="ECF_ATPase_1"/>
    <property type="match status" value="1"/>
</dbReference>
<evidence type="ECO:0000313" key="10">
    <source>
        <dbReference type="EMBL" id="MBS4199388.1"/>
    </source>
</evidence>
<dbReference type="CDD" id="cd03225">
    <property type="entry name" value="ABC_cobalt_CbiO_domain1"/>
    <property type="match status" value="1"/>
</dbReference>
<dbReference type="GO" id="GO:0016887">
    <property type="term" value="F:ATP hydrolysis activity"/>
    <property type="evidence" value="ECO:0007669"/>
    <property type="project" value="InterPro"/>
</dbReference>
<dbReference type="Proteomes" id="UP000682713">
    <property type="component" value="Unassembled WGS sequence"/>
</dbReference>
<reference evidence="10 11" key="1">
    <citation type="submission" date="2021-05" db="EMBL/GenBank/DDBJ databases">
        <title>Novel Bacillus species.</title>
        <authorList>
            <person name="Liu G."/>
        </authorList>
    </citation>
    <scope>NUCLEOTIDE SEQUENCE [LARGE SCALE GENOMIC DNA]</scope>
    <source>
        <strain evidence="10 11">FJAT-49732</strain>
    </source>
</reference>
<organism evidence="10 11">
    <name type="scientific">Lederbergia citrisecunda</name>
    <dbReference type="NCBI Taxonomy" id="2833583"/>
    <lineage>
        <taxon>Bacteria</taxon>
        <taxon>Bacillati</taxon>
        <taxon>Bacillota</taxon>
        <taxon>Bacilli</taxon>
        <taxon>Bacillales</taxon>
        <taxon>Bacillaceae</taxon>
        <taxon>Lederbergia</taxon>
    </lineage>
</organism>
<keyword evidence="11" id="KW-1185">Reference proteome</keyword>
<dbReference type="PROSITE" id="PS00211">
    <property type="entry name" value="ABC_TRANSPORTER_1"/>
    <property type="match status" value="1"/>
</dbReference>
<keyword evidence="4" id="KW-1003">Cell membrane</keyword>
<dbReference type="InterPro" id="IPR027417">
    <property type="entry name" value="P-loop_NTPase"/>
</dbReference>
<dbReference type="PANTHER" id="PTHR43553">
    <property type="entry name" value="HEAVY METAL TRANSPORTER"/>
    <property type="match status" value="1"/>
</dbReference>
<dbReference type="InterPro" id="IPR003439">
    <property type="entry name" value="ABC_transporter-like_ATP-bd"/>
</dbReference>
<evidence type="ECO:0000256" key="7">
    <source>
        <dbReference type="ARBA" id="ARBA00022967"/>
    </source>
</evidence>
<keyword evidence="5" id="KW-0547">Nucleotide-binding</keyword>
<dbReference type="PANTHER" id="PTHR43553:SF24">
    <property type="entry name" value="ENERGY-COUPLING FACTOR TRANSPORTER ATP-BINDING PROTEIN ECFA1"/>
    <property type="match status" value="1"/>
</dbReference>
<comment type="caution">
    <text evidence="10">The sequence shown here is derived from an EMBL/GenBank/DDBJ whole genome shotgun (WGS) entry which is preliminary data.</text>
</comment>
<keyword evidence="3" id="KW-0813">Transport</keyword>
<evidence type="ECO:0000256" key="1">
    <source>
        <dbReference type="ARBA" id="ARBA00004202"/>
    </source>
</evidence>
<dbReference type="PROSITE" id="PS50893">
    <property type="entry name" value="ABC_TRANSPORTER_2"/>
    <property type="match status" value="1"/>
</dbReference>
<feature type="domain" description="ABC transporter" evidence="9">
    <location>
        <begin position="6"/>
        <end position="241"/>
    </location>
</feature>
<gene>
    <name evidence="10" type="ORF">KHA93_06950</name>
</gene>
<evidence type="ECO:0000256" key="2">
    <source>
        <dbReference type="ARBA" id="ARBA00005417"/>
    </source>
</evidence>
<dbReference type="InterPro" id="IPR017871">
    <property type="entry name" value="ABC_transporter-like_CS"/>
</dbReference>
<dbReference type="NCBIfam" id="NF010167">
    <property type="entry name" value="PRK13648.1"/>
    <property type="match status" value="1"/>
</dbReference>
<dbReference type="GO" id="GO:0043190">
    <property type="term" value="C:ATP-binding cassette (ABC) transporter complex"/>
    <property type="evidence" value="ECO:0007669"/>
    <property type="project" value="TreeGrafter"/>
</dbReference>
<dbReference type="GO" id="GO:0005524">
    <property type="term" value="F:ATP binding"/>
    <property type="evidence" value="ECO:0007669"/>
    <property type="project" value="UniProtKB-KW"/>
</dbReference>
<evidence type="ECO:0000256" key="4">
    <source>
        <dbReference type="ARBA" id="ARBA00022475"/>
    </source>
</evidence>
<dbReference type="InterPro" id="IPR030947">
    <property type="entry name" value="EcfA_1"/>
</dbReference>
<sequence length="271" mass="31075">MAKTILEVENLSFRYDIRQEIETLQDVNFSVNRGEWVAIIGHNGSGKSTLAKLLVGLFIPEKGRICIADIEMNELTKWEIRRHIGLIFQNPENQFIGTTVQDDVAFALENINLSYEEMSLRIDEALQTVGISNLRLFDPSRLSGGQKQRVAIAGILALKPDILLLDEALVMLDPRSRRELISTLKQIKSKDNTSIISITHDMNEVAEADYILVMKEGRVVNRGTPKQVFSNNTMKFEYPIVEQLRRELIKHGKKMPDKYMTEKELVKYLWK</sequence>
<proteinExistence type="inferred from homology"/>
<comment type="similarity">
    <text evidence="2">Belongs to the ABC transporter superfamily.</text>
</comment>
<dbReference type="FunFam" id="3.40.50.300:FF:000224">
    <property type="entry name" value="Energy-coupling factor transporter ATP-binding protein EcfA"/>
    <property type="match status" value="1"/>
</dbReference>
<dbReference type="AlphaFoldDB" id="A0A942TL04"/>
<dbReference type="InterPro" id="IPR050095">
    <property type="entry name" value="ECF_ABC_transporter_ATP-bd"/>
</dbReference>
<evidence type="ECO:0000256" key="6">
    <source>
        <dbReference type="ARBA" id="ARBA00022840"/>
    </source>
</evidence>
<dbReference type="InterPro" id="IPR015856">
    <property type="entry name" value="ABC_transpr_CbiO/EcfA_su"/>
</dbReference>
<dbReference type="Gene3D" id="3.40.50.300">
    <property type="entry name" value="P-loop containing nucleotide triphosphate hydrolases"/>
    <property type="match status" value="1"/>
</dbReference>
<protein>
    <submittedName>
        <fullName evidence="10">Energy-coupling factor transporter ATPase</fullName>
    </submittedName>
</protein>
<evidence type="ECO:0000259" key="9">
    <source>
        <dbReference type="PROSITE" id="PS50893"/>
    </source>
</evidence>
<name>A0A942TL04_9BACI</name>
<evidence type="ECO:0000256" key="8">
    <source>
        <dbReference type="ARBA" id="ARBA00023136"/>
    </source>
</evidence>
<dbReference type="SUPFAM" id="SSF52540">
    <property type="entry name" value="P-loop containing nucleoside triphosphate hydrolases"/>
    <property type="match status" value="1"/>
</dbReference>
<evidence type="ECO:0000256" key="3">
    <source>
        <dbReference type="ARBA" id="ARBA00022448"/>
    </source>
</evidence>
<dbReference type="EMBL" id="JAGYPJ010000001">
    <property type="protein sequence ID" value="MBS4199388.1"/>
    <property type="molecule type" value="Genomic_DNA"/>
</dbReference>
<evidence type="ECO:0000313" key="11">
    <source>
        <dbReference type="Proteomes" id="UP000682713"/>
    </source>
</evidence>
<evidence type="ECO:0000256" key="5">
    <source>
        <dbReference type="ARBA" id="ARBA00022741"/>
    </source>
</evidence>
<dbReference type="SMART" id="SM00382">
    <property type="entry name" value="AAA"/>
    <property type="match status" value="1"/>
</dbReference>
<keyword evidence="6" id="KW-0067">ATP-binding</keyword>
<dbReference type="Pfam" id="PF00005">
    <property type="entry name" value="ABC_tran"/>
    <property type="match status" value="1"/>
</dbReference>
<accession>A0A942TL04</accession>
<dbReference type="GO" id="GO:0042626">
    <property type="term" value="F:ATPase-coupled transmembrane transporter activity"/>
    <property type="evidence" value="ECO:0007669"/>
    <property type="project" value="TreeGrafter"/>
</dbReference>